<feature type="compositionally biased region" description="Basic and acidic residues" evidence="1">
    <location>
        <begin position="13"/>
        <end position="22"/>
    </location>
</feature>
<accession>A0ABU6ZMI0</accession>
<evidence type="ECO:0000313" key="2">
    <source>
        <dbReference type="EMBL" id="MED6223208.1"/>
    </source>
</evidence>
<comment type="caution">
    <text evidence="2">The sequence shown here is derived from an EMBL/GenBank/DDBJ whole genome shotgun (WGS) entry which is preliminary data.</text>
</comment>
<gene>
    <name evidence="2" type="ORF">PIB30_071745</name>
</gene>
<evidence type="ECO:0000313" key="3">
    <source>
        <dbReference type="Proteomes" id="UP001341840"/>
    </source>
</evidence>
<proteinExistence type="predicted"/>
<protein>
    <submittedName>
        <fullName evidence="2">Uncharacterized protein</fullName>
    </submittedName>
</protein>
<keyword evidence="3" id="KW-1185">Reference proteome</keyword>
<reference evidence="2 3" key="1">
    <citation type="journal article" date="2023" name="Plants (Basel)">
        <title>Bridging the Gap: Combining Genomics and Transcriptomics Approaches to Understand Stylosanthes scabra, an Orphan Legume from the Brazilian Caatinga.</title>
        <authorList>
            <person name="Ferreira-Neto J.R.C."/>
            <person name="da Silva M.D."/>
            <person name="Binneck E."/>
            <person name="de Melo N.F."/>
            <person name="da Silva R.H."/>
            <person name="de Melo A.L.T.M."/>
            <person name="Pandolfi V."/>
            <person name="Bustamante F.O."/>
            <person name="Brasileiro-Vidal A.C."/>
            <person name="Benko-Iseppon A.M."/>
        </authorList>
    </citation>
    <scope>NUCLEOTIDE SEQUENCE [LARGE SCALE GENOMIC DNA]</scope>
    <source>
        <tissue evidence="2">Leaves</tissue>
    </source>
</reference>
<dbReference type="EMBL" id="JASCZI010272695">
    <property type="protein sequence ID" value="MED6223208.1"/>
    <property type="molecule type" value="Genomic_DNA"/>
</dbReference>
<feature type="compositionally biased region" description="Basic residues" evidence="1">
    <location>
        <begin position="23"/>
        <end position="45"/>
    </location>
</feature>
<sequence>MKKWRKASRAQVRSKERRDLRASKKIAWRERKRGSEKKGRRRARIGRREAESKPLKKTPGKYLAVHVGMLSTEMDGRTNGSHMSKSRVPN</sequence>
<dbReference type="Proteomes" id="UP001341840">
    <property type="component" value="Unassembled WGS sequence"/>
</dbReference>
<name>A0ABU6ZMI0_9FABA</name>
<organism evidence="2 3">
    <name type="scientific">Stylosanthes scabra</name>
    <dbReference type="NCBI Taxonomy" id="79078"/>
    <lineage>
        <taxon>Eukaryota</taxon>
        <taxon>Viridiplantae</taxon>
        <taxon>Streptophyta</taxon>
        <taxon>Embryophyta</taxon>
        <taxon>Tracheophyta</taxon>
        <taxon>Spermatophyta</taxon>
        <taxon>Magnoliopsida</taxon>
        <taxon>eudicotyledons</taxon>
        <taxon>Gunneridae</taxon>
        <taxon>Pentapetalae</taxon>
        <taxon>rosids</taxon>
        <taxon>fabids</taxon>
        <taxon>Fabales</taxon>
        <taxon>Fabaceae</taxon>
        <taxon>Papilionoideae</taxon>
        <taxon>50 kb inversion clade</taxon>
        <taxon>dalbergioids sensu lato</taxon>
        <taxon>Dalbergieae</taxon>
        <taxon>Pterocarpus clade</taxon>
        <taxon>Stylosanthes</taxon>
    </lineage>
</organism>
<evidence type="ECO:0000256" key="1">
    <source>
        <dbReference type="SAM" id="MobiDB-lite"/>
    </source>
</evidence>
<feature type="region of interest" description="Disordered" evidence="1">
    <location>
        <begin position="1"/>
        <end position="59"/>
    </location>
</feature>